<evidence type="ECO:0000313" key="2">
    <source>
        <dbReference type="EMBL" id="PPK88336.1"/>
    </source>
</evidence>
<accession>A0A2S6IA21</accession>
<dbReference type="OrthoDB" id="1490724at2"/>
<comment type="caution">
    <text evidence="2">The sequence shown here is derived from an EMBL/GenBank/DDBJ whole genome shotgun (WGS) entry which is preliminary data.</text>
</comment>
<dbReference type="AlphaFoldDB" id="A0A2S6IA21"/>
<proteinExistence type="predicted"/>
<evidence type="ECO:0000256" key="1">
    <source>
        <dbReference type="SAM" id="Phobius"/>
    </source>
</evidence>
<gene>
    <name evidence="2" type="ORF">CLV84_1302</name>
</gene>
<reference evidence="2 3" key="1">
    <citation type="submission" date="2018-02" db="EMBL/GenBank/DDBJ databases">
        <title>Genomic Encyclopedia of Archaeal and Bacterial Type Strains, Phase II (KMG-II): from individual species to whole genera.</title>
        <authorList>
            <person name="Goeker M."/>
        </authorList>
    </citation>
    <scope>NUCLEOTIDE SEQUENCE [LARGE SCALE GENOMIC DNA]</scope>
    <source>
        <strain evidence="2 3">DSM 29526</strain>
    </source>
</reference>
<dbReference type="Proteomes" id="UP000237662">
    <property type="component" value="Unassembled WGS sequence"/>
</dbReference>
<keyword evidence="3" id="KW-1185">Reference proteome</keyword>
<dbReference type="RefSeq" id="WP_104418888.1">
    <property type="nucleotide sequence ID" value="NZ_PTJC01000005.1"/>
</dbReference>
<keyword evidence="1" id="KW-0812">Transmembrane</keyword>
<protein>
    <submittedName>
        <fullName evidence="2">Uncharacterized protein</fullName>
    </submittedName>
</protein>
<feature type="transmembrane region" description="Helical" evidence="1">
    <location>
        <begin position="137"/>
        <end position="156"/>
    </location>
</feature>
<organism evidence="2 3">
    <name type="scientific">Neolewinella xylanilytica</name>
    <dbReference type="NCBI Taxonomy" id="1514080"/>
    <lineage>
        <taxon>Bacteria</taxon>
        <taxon>Pseudomonadati</taxon>
        <taxon>Bacteroidota</taxon>
        <taxon>Saprospiria</taxon>
        <taxon>Saprospirales</taxon>
        <taxon>Lewinellaceae</taxon>
        <taxon>Neolewinella</taxon>
    </lineage>
</organism>
<feature type="transmembrane region" description="Helical" evidence="1">
    <location>
        <begin position="322"/>
        <end position="342"/>
    </location>
</feature>
<evidence type="ECO:0000313" key="3">
    <source>
        <dbReference type="Proteomes" id="UP000237662"/>
    </source>
</evidence>
<dbReference type="EMBL" id="PTJC01000005">
    <property type="protein sequence ID" value="PPK88336.1"/>
    <property type="molecule type" value="Genomic_DNA"/>
</dbReference>
<keyword evidence="1" id="KW-0472">Membrane</keyword>
<name>A0A2S6IA21_9BACT</name>
<keyword evidence="1" id="KW-1133">Transmembrane helix</keyword>
<feature type="transmembrane region" description="Helical" evidence="1">
    <location>
        <begin position="90"/>
        <end position="110"/>
    </location>
</feature>
<sequence>MYDFYQPMPYTEQQIRGLAINFLRFHYKLRPRYGGSGTRVVDKPHYYQGVLIDARLAYRKPDRTYFTATVEATSVDRQHEILYQANYWRIGWHTLVLTLFVAALLVWAGLPPLSGLLGAGAPEPRFNLWRAFGSPGVYGFLLLALLAIAATIFAFLRRLRTYRYIYAVDQFKHFFADAQWVAYDVEIFQPDNWRSRRKYRELERQCVKYGFGLLAVEADKVVKNVISPSQVDQFRGHRIRLPRWLARAEETQPADPGTLPPEVVDPLALESPEVVVLPPRPGRPKFYEEPRRRGALWRARARRVYRKLFPSALRSRPGYYKLGWWVLILGLPSLVLLGYGLYRQAAYSPLATAGGKFAAPDLAPLESENDPVPFIDPEVGEYHRTIEPDPGEAAERNVPEEALVAPERIEDLMSLRRYRLSADGQEILDYDCLPLYQLEESVFILLFGRYASFASAREWALELNRLYGSPVTVAAGDCVEADGSGYLLYIDTPTSDEGAANYLARTFIRETGLDVEIIEIN</sequence>